<dbReference type="RefSeq" id="WP_261405374.1">
    <property type="nucleotide sequence ID" value="NZ_CP081869.1"/>
</dbReference>
<proteinExistence type="predicted"/>
<protein>
    <submittedName>
        <fullName evidence="2">Uncharacterized protein</fullName>
    </submittedName>
</protein>
<evidence type="ECO:0000256" key="1">
    <source>
        <dbReference type="SAM" id="MobiDB-lite"/>
    </source>
</evidence>
<organism evidence="2 3">
    <name type="scientific">Chenggangzhangella methanolivorans</name>
    <dbReference type="NCBI Taxonomy" id="1437009"/>
    <lineage>
        <taxon>Bacteria</taxon>
        <taxon>Pseudomonadati</taxon>
        <taxon>Pseudomonadota</taxon>
        <taxon>Alphaproteobacteria</taxon>
        <taxon>Hyphomicrobiales</taxon>
        <taxon>Methylopilaceae</taxon>
        <taxon>Chenggangzhangella</taxon>
    </lineage>
</organism>
<dbReference type="KEGG" id="cmet:K6K41_12285"/>
<reference evidence="2" key="1">
    <citation type="submission" date="2021-08" db="EMBL/GenBank/DDBJ databases">
        <authorList>
            <person name="Zhang H."/>
            <person name="Xu M."/>
            <person name="Yu Z."/>
            <person name="Yang L."/>
            <person name="Cai Y."/>
        </authorList>
    </citation>
    <scope>NUCLEOTIDE SEQUENCE</scope>
    <source>
        <strain evidence="2">CHL1</strain>
    </source>
</reference>
<feature type="region of interest" description="Disordered" evidence="1">
    <location>
        <begin position="352"/>
        <end position="386"/>
    </location>
</feature>
<evidence type="ECO:0000313" key="2">
    <source>
        <dbReference type="EMBL" id="QZO01999.1"/>
    </source>
</evidence>
<accession>A0A9E6UPZ7</accession>
<dbReference type="Proteomes" id="UP000825701">
    <property type="component" value="Chromosome"/>
</dbReference>
<dbReference type="EMBL" id="CP081869">
    <property type="protein sequence ID" value="QZO01999.1"/>
    <property type="molecule type" value="Genomic_DNA"/>
</dbReference>
<gene>
    <name evidence="2" type="ORF">K6K41_12285</name>
</gene>
<name>A0A9E6UPZ7_9HYPH</name>
<feature type="compositionally biased region" description="Low complexity" evidence="1">
    <location>
        <begin position="352"/>
        <end position="367"/>
    </location>
</feature>
<sequence>MPTERPILKLHPSERVRRIPGAPDRRRRPRETVETQTTRFGGEFERLSRTLDDIEAGVDIAAEPNRIVPDRVLVLELKNSVQNFAREARRLGFAWMLEQGADGNDNVSDEEDLVDPAVAADPRLYALMPSREALQTLLRLWTAFTAQEPAPQGYGKWWQIFATLNVIRSWSAEDRIDQWTRTILQDQIRRNPTGAVRIEFDLWFREDPIVRLARMEAFQAKVAAADGRVLDRVLLEPIQYHAALVELPVRQALALIERAGPLATADEVMVVRPQSFSPHPPSERDPLEAVDRALLRSPTRALRSPRCSMAFRLKTTICCVIGSTSTQSTWRRPRPLLTGACMAPRWRRSSFTATSTAATRPARPNASCRARSRLSGERFAGTHPDR</sequence>
<keyword evidence="3" id="KW-1185">Reference proteome</keyword>
<dbReference type="AlphaFoldDB" id="A0A9E6UPZ7"/>
<evidence type="ECO:0000313" key="3">
    <source>
        <dbReference type="Proteomes" id="UP000825701"/>
    </source>
</evidence>